<evidence type="ECO:0000256" key="5">
    <source>
        <dbReference type="ARBA" id="ARBA00018863"/>
    </source>
</evidence>
<dbReference type="InterPro" id="IPR022780">
    <property type="entry name" value="Dynein_light_int_chain"/>
</dbReference>
<evidence type="ECO:0000313" key="17">
    <source>
        <dbReference type="Proteomes" id="UP000193719"/>
    </source>
</evidence>
<gene>
    <name evidence="16" type="ORF">BCR36DRAFT_358250</name>
</gene>
<dbReference type="PANTHER" id="PTHR13236:SF0">
    <property type="entry name" value="CYTOPLASMIC DYNEIN 2 LIGHT INTERMEDIATE CHAIN 1"/>
    <property type="match status" value="1"/>
</dbReference>
<keyword evidence="6" id="KW-0217">Developmental protein</keyword>
<dbReference type="OrthoDB" id="10263060at2759"/>
<feature type="compositionally biased region" description="Low complexity" evidence="15">
    <location>
        <begin position="8"/>
        <end position="34"/>
    </location>
</feature>
<reference evidence="16 17" key="1">
    <citation type="submission" date="2016-08" db="EMBL/GenBank/DDBJ databases">
        <title>Genomes of anaerobic fungi encode conserved fungal cellulosomes for biomass hydrolysis.</title>
        <authorList>
            <consortium name="DOE Joint Genome Institute"/>
            <person name="Haitjema C.H."/>
            <person name="Gilmore S.P."/>
            <person name="Henske J.K."/>
            <person name="Solomon K.V."/>
            <person name="De Groot R."/>
            <person name="Kuo A."/>
            <person name="Mondo S.J."/>
            <person name="Salamov A.A."/>
            <person name="Labutti K."/>
            <person name="Zhao Z."/>
            <person name="Chiniquy J."/>
            <person name="Barry K."/>
            <person name="Brewer H.M."/>
            <person name="Purvine S.O."/>
            <person name="Wright A.T."/>
            <person name="Boxma B."/>
            <person name="Van Alen T."/>
            <person name="Hackstein J.H."/>
            <person name="Baker S.E."/>
            <person name="Grigoriev I.V."/>
            <person name="O'Malley M.A."/>
        </authorList>
    </citation>
    <scope>NUCLEOTIDE SEQUENCE [LARGE SCALE GENOMIC DNA]</scope>
    <source>
        <strain evidence="17">finn</strain>
    </source>
</reference>
<accession>A0A1Y1V1W9</accession>
<evidence type="ECO:0000256" key="6">
    <source>
        <dbReference type="ARBA" id="ARBA00022473"/>
    </source>
</evidence>
<evidence type="ECO:0000256" key="3">
    <source>
        <dbReference type="ARBA" id="ARBA00004430"/>
    </source>
</evidence>
<keyword evidence="14" id="KW-0966">Cell projection</keyword>
<keyword evidence="13" id="KW-0206">Cytoskeleton</keyword>
<evidence type="ECO:0000256" key="9">
    <source>
        <dbReference type="ARBA" id="ARBA00022794"/>
    </source>
</evidence>
<evidence type="ECO:0000256" key="15">
    <source>
        <dbReference type="SAM" id="MobiDB-lite"/>
    </source>
</evidence>
<evidence type="ECO:0000256" key="11">
    <source>
        <dbReference type="ARBA" id="ARBA00023069"/>
    </source>
</evidence>
<evidence type="ECO:0000256" key="1">
    <source>
        <dbReference type="ARBA" id="ARBA00004120"/>
    </source>
</evidence>
<dbReference type="Pfam" id="PF05783">
    <property type="entry name" value="DLIC"/>
    <property type="match status" value="1"/>
</dbReference>
<evidence type="ECO:0000313" key="16">
    <source>
        <dbReference type="EMBL" id="ORX45350.1"/>
    </source>
</evidence>
<keyword evidence="10" id="KW-0243">Dynein</keyword>
<evidence type="ECO:0000256" key="2">
    <source>
        <dbReference type="ARBA" id="ARBA00004300"/>
    </source>
</evidence>
<comment type="subcellular location">
    <subcellularLocation>
        <location evidence="3">Cytoplasm</location>
        <location evidence="3">Cytoskeleton</location>
        <location evidence="3">Cilium axoneme</location>
    </subcellularLocation>
    <subcellularLocation>
        <location evidence="1">Cytoplasm</location>
        <location evidence="1">Cytoskeleton</location>
        <location evidence="1">Cilium basal body</location>
    </subcellularLocation>
    <subcellularLocation>
        <location evidence="2">Cytoplasm</location>
        <location evidence="2">Cytoskeleton</location>
        <location evidence="2">Microtubule organizing center</location>
        <location evidence="2">Centrosome</location>
    </subcellularLocation>
</comment>
<evidence type="ECO:0000256" key="13">
    <source>
        <dbReference type="ARBA" id="ARBA00023212"/>
    </source>
</evidence>
<dbReference type="GO" id="GO:0036064">
    <property type="term" value="C:ciliary basal body"/>
    <property type="evidence" value="ECO:0007669"/>
    <property type="project" value="TreeGrafter"/>
</dbReference>
<keyword evidence="9" id="KW-0970">Cilium biogenesis/degradation</keyword>
<dbReference type="GO" id="GO:0005930">
    <property type="term" value="C:axoneme"/>
    <property type="evidence" value="ECO:0007669"/>
    <property type="project" value="UniProtKB-SubCell"/>
</dbReference>
<keyword evidence="12" id="KW-0505">Motor protein</keyword>
<dbReference type="Gene3D" id="3.40.50.300">
    <property type="entry name" value="P-loop containing nucleotide triphosphate hydrolases"/>
    <property type="match status" value="1"/>
</dbReference>
<reference evidence="16 17" key="2">
    <citation type="submission" date="2016-08" db="EMBL/GenBank/DDBJ databases">
        <title>Pervasive Adenine N6-methylation of Active Genes in Fungi.</title>
        <authorList>
            <consortium name="DOE Joint Genome Institute"/>
            <person name="Mondo S.J."/>
            <person name="Dannebaum R.O."/>
            <person name="Kuo R.C."/>
            <person name="Labutti K."/>
            <person name="Haridas S."/>
            <person name="Kuo A."/>
            <person name="Salamov A."/>
            <person name="Ahrendt S.R."/>
            <person name="Lipzen A."/>
            <person name="Sullivan W."/>
            <person name="Andreopoulos W.B."/>
            <person name="Clum A."/>
            <person name="Lindquist E."/>
            <person name="Daum C."/>
            <person name="Ramamoorthy G.K."/>
            <person name="Gryganskyi A."/>
            <person name="Culley D."/>
            <person name="Magnuson J.K."/>
            <person name="James T.Y."/>
            <person name="O'Malley M.A."/>
            <person name="Stajich J.E."/>
            <person name="Spatafora J.W."/>
            <person name="Visel A."/>
            <person name="Grigoriev I.V."/>
        </authorList>
    </citation>
    <scope>NUCLEOTIDE SEQUENCE [LARGE SCALE GENOMIC DNA]</scope>
    <source>
        <strain evidence="17">finn</strain>
    </source>
</reference>
<comment type="similarity">
    <text evidence="4">Belongs to the dynein light intermediate chain family.</text>
</comment>
<dbReference type="PANTHER" id="PTHR13236">
    <property type="entry name" value="DYNEIN 2 LIGHT INTERMEDIATE CHAIN, ISOFORM 2"/>
    <property type="match status" value="1"/>
</dbReference>
<dbReference type="GO" id="GO:0035721">
    <property type="term" value="P:intraciliary retrograde transport"/>
    <property type="evidence" value="ECO:0007669"/>
    <property type="project" value="InterPro"/>
</dbReference>
<organism evidence="16 17">
    <name type="scientific">Piromyces finnis</name>
    <dbReference type="NCBI Taxonomy" id="1754191"/>
    <lineage>
        <taxon>Eukaryota</taxon>
        <taxon>Fungi</taxon>
        <taxon>Fungi incertae sedis</taxon>
        <taxon>Chytridiomycota</taxon>
        <taxon>Chytridiomycota incertae sedis</taxon>
        <taxon>Neocallimastigomycetes</taxon>
        <taxon>Neocallimastigales</taxon>
        <taxon>Neocallimastigaceae</taxon>
        <taxon>Piromyces</taxon>
    </lineage>
</organism>
<evidence type="ECO:0000256" key="10">
    <source>
        <dbReference type="ARBA" id="ARBA00023017"/>
    </source>
</evidence>
<keyword evidence="17" id="KW-1185">Reference proteome</keyword>
<dbReference type="GO" id="GO:0005874">
    <property type="term" value="C:microtubule"/>
    <property type="evidence" value="ECO:0007669"/>
    <property type="project" value="UniProtKB-KW"/>
</dbReference>
<evidence type="ECO:0000256" key="12">
    <source>
        <dbReference type="ARBA" id="ARBA00023175"/>
    </source>
</evidence>
<keyword evidence="7" id="KW-0963">Cytoplasm</keyword>
<dbReference type="SUPFAM" id="SSF52540">
    <property type="entry name" value="P-loop containing nucleoside triphosphate hydrolases"/>
    <property type="match status" value="1"/>
</dbReference>
<dbReference type="InterPro" id="IPR027417">
    <property type="entry name" value="P-loop_NTPase"/>
</dbReference>
<proteinExistence type="inferred from homology"/>
<evidence type="ECO:0000256" key="14">
    <source>
        <dbReference type="ARBA" id="ARBA00023273"/>
    </source>
</evidence>
<protein>
    <recommendedName>
        <fullName evidence="5">Cytoplasmic dynein 2 light intermediate chain 1</fullName>
    </recommendedName>
</protein>
<dbReference type="GO" id="GO:0045504">
    <property type="term" value="F:dynein heavy chain binding"/>
    <property type="evidence" value="ECO:0007669"/>
    <property type="project" value="TreeGrafter"/>
</dbReference>
<evidence type="ECO:0000256" key="4">
    <source>
        <dbReference type="ARBA" id="ARBA00006831"/>
    </source>
</evidence>
<feature type="compositionally biased region" description="Basic residues" evidence="15">
    <location>
        <begin position="45"/>
        <end position="54"/>
    </location>
</feature>
<dbReference type="InterPro" id="IPR040045">
    <property type="entry name" value="DYNC2LI1"/>
</dbReference>
<dbReference type="AlphaFoldDB" id="A0A1Y1V1W9"/>
<dbReference type="Proteomes" id="UP000193719">
    <property type="component" value="Unassembled WGS sequence"/>
</dbReference>
<evidence type="ECO:0000256" key="8">
    <source>
        <dbReference type="ARBA" id="ARBA00022701"/>
    </source>
</evidence>
<keyword evidence="8" id="KW-0493">Microtubule</keyword>
<keyword evidence="11" id="KW-0969">Cilium</keyword>
<name>A0A1Y1V1W9_9FUNG</name>
<feature type="region of interest" description="Disordered" evidence="15">
    <location>
        <begin position="1"/>
        <end position="60"/>
    </location>
</feature>
<comment type="caution">
    <text evidence="16">The sequence shown here is derived from an EMBL/GenBank/DDBJ whole genome shotgun (WGS) entry which is preliminary data.</text>
</comment>
<sequence>MISHHHSNNSINSASNSNSSVNELLNEPSLNSKSNSEESLDNEKVKKHLQKKKSNSSQSSITTKNLWQLCKIEKEKEKKDANKVELNDIGIESSIFISGSPEGGKSTFISSIFDKNSSNVSSSTLLLEYTYRHNNRTKGLNSLKDTLHIWELANGTMFKEFLKIPINEHNINNAVAVIVLDLSKPENIIDEYNEIMEVINSRISYLLKNLEKRGSRRPKALTVYSWKKYGNNHPDKEFIHPTIIPSIIVGSKYDKFKNMESESKKFVCRILRYLAHINGSSLIFYNPNDESMSQKCKQILFHYIYRSAAPNNMIDHNKPILVMAGTDSLNEIGLPPSCNATNPQRLSLSDWTSVYESFFKKDETKKHNFKVDLSKFPETIIDNLKIEKDEEYIKYCQKNEREANEKLKLNSSSSSIGSPSEERKLGNIYSRSRAAGLATF</sequence>
<dbReference type="GO" id="GO:0005868">
    <property type="term" value="C:cytoplasmic dynein complex"/>
    <property type="evidence" value="ECO:0007669"/>
    <property type="project" value="InterPro"/>
</dbReference>
<dbReference type="STRING" id="1754191.A0A1Y1V1W9"/>
<evidence type="ECO:0000256" key="7">
    <source>
        <dbReference type="ARBA" id="ARBA00022490"/>
    </source>
</evidence>
<dbReference type="EMBL" id="MCFH01000040">
    <property type="protein sequence ID" value="ORX45350.1"/>
    <property type="molecule type" value="Genomic_DNA"/>
</dbReference>
<dbReference type="GO" id="GO:0035735">
    <property type="term" value="P:intraciliary transport involved in cilium assembly"/>
    <property type="evidence" value="ECO:0007669"/>
    <property type="project" value="InterPro"/>
</dbReference>